<gene>
    <name evidence="2" type="ORF">PanWU01x14_143610</name>
</gene>
<reference evidence="3" key="1">
    <citation type="submission" date="2016-06" db="EMBL/GenBank/DDBJ databases">
        <title>Parallel loss of symbiosis genes in relatives of nitrogen-fixing non-legume Parasponia.</title>
        <authorList>
            <person name="Van Velzen R."/>
            <person name="Holmer R."/>
            <person name="Bu F."/>
            <person name="Rutten L."/>
            <person name="Van Zeijl A."/>
            <person name="Liu W."/>
            <person name="Santuari L."/>
            <person name="Cao Q."/>
            <person name="Sharma T."/>
            <person name="Shen D."/>
            <person name="Roswanjaya Y."/>
            <person name="Wardhani T."/>
            <person name="Kalhor M.S."/>
            <person name="Jansen J."/>
            <person name="Van den Hoogen J."/>
            <person name="Gungor B."/>
            <person name="Hartog M."/>
            <person name="Hontelez J."/>
            <person name="Verver J."/>
            <person name="Yang W.-C."/>
            <person name="Schijlen E."/>
            <person name="Repin R."/>
            <person name="Schilthuizen M."/>
            <person name="Schranz E."/>
            <person name="Heidstra R."/>
            <person name="Miyata K."/>
            <person name="Fedorova E."/>
            <person name="Kohlen W."/>
            <person name="Bisseling T."/>
            <person name="Smit S."/>
            <person name="Geurts R."/>
        </authorList>
    </citation>
    <scope>NUCLEOTIDE SEQUENCE [LARGE SCALE GENOMIC DNA]</scope>
    <source>
        <strain evidence="3">cv. WU1-14</strain>
    </source>
</reference>
<keyword evidence="3" id="KW-1185">Reference proteome</keyword>
<dbReference type="AlphaFoldDB" id="A0A2P5CKX6"/>
<proteinExistence type="predicted"/>
<evidence type="ECO:0000256" key="1">
    <source>
        <dbReference type="SAM" id="MobiDB-lite"/>
    </source>
</evidence>
<evidence type="ECO:0000313" key="3">
    <source>
        <dbReference type="Proteomes" id="UP000237105"/>
    </source>
</evidence>
<accession>A0A2P5CKX6</accession>
<feature type="region of interest" description="Disordered" evidence="1">
    <location>
        <begin position="68"/>
        <end position="89"/>
    </location>
</feature>
<evidence type="ECO:0000313" key="2">
    <source>
        <dbReference type="EMBL" id="PON61702.1"/>
    </source>
</evidence>
<dbReference type="Proteomes" id="UP000237105">
    <property type="component" value="Unassembled WGS sequence"/>
</dbReference>
<name>A0A2P5CKX6_PARAD</name>
<comment type="caution">
    <text evidence="2">The sequence shown here is derived from an EMBL/GenBank/DDBJ whole genome shotgun (WGS) entry which is preliminary data.</text>
</comment>
<protein>
    <submittedName>
        <fullName evidence="2">Uncharacterized protein</fullName>
    </submittedName>
</protein>
<dbReference type="EMBL" id="JXTB01000119">
    <property type="protein sequence ID" value="PON61702.1"/>
    <property type="molecule type" value="Genomic_DNA"/>
</dbReference>
<sequence length="141" mass="16245">MEAQEGTIDHSLPEDVIIIRIRDCVRISNSGKHRIKALLIILYQKISSSEFMSKLPVKISTECYGIQQPKNGGIFRNPSPPSESQRRDSSLLSFGYDHDNNDYKLVRVELKAKKKWFESMYSAEVIILGDKQRVQTFKIKK</sequence>
<organism evidence="2 3">
    <name type="scientific">Parasponia andersonii</name>
    <name type="common">Sponia andersonii</name>
    <dbReference type="NCBI Taxonomy" id="3476"/>
    <lineage>
        <taxon>Eukaryota</taxon>
        <taxon>Viridiplantae</taxon>
        <taxon>Streptophyta</taxon>
        <taxon>Embryophyta</taxon>
        <taxon>Tracheophyta</taxon>
        <taxon>Spermatophyta</taxon>
        <taxon>Magnoliopsida</taxon>
        <taxon>eudicotyledons</taxon>
        <taxon>Gunneridae</taxon>
        <taxon>Pentapetalae</taxon>
        <taxon>rosids</taxon>
        <taxon>fabids</taxon>
        <taxon>Rosales</taxon>
        <taxon>Cannabaceae</taxon>
        <taxon>Parasponia</taxon>
    </lineage>
</organism>